<feature type="binding site" evidence="7">
    <location>
        <position position="344"/>
    </location>
    <ligand>
        <name>Zn(2+)</name>
        <dbReference type="ChEBI" id="CHEBI:29105"/>
    </ligand>
</feature>
<name>A0AAV9U3Y8_9PEZI</name>
<dbReference type="PROSITE" id="PS50305">
    <property type="entry name" value="SIRTUIN"/>
    <property type="match status" value="1"/>
</dbReference>
<accession>A0AAV9U3Y8</accession>
<proteinExistence type="inferred from homology"/>
<dbReference type="InterPro" id="IPR026590">
    <property type="entry name" value="Ssirtuin_cat_dom"/>
</dbReference>
<dbReference type="AlphaFoldDB" id="A0AAV9U3Y8"/>
<keyword evidence="11" id="KW-1185">Reference proteome</keyword>
<dbReference type="GO" id="GO:0046872">
    <property type="term" value="F:metal ion binding"/>
    <property type="evidence" value="ECO:0007669"/>
    <property type="project" value="UniProtKB-KW"/>
</dbReference>
<dbReference type="InterPro" id="IPR026591">
    <property type="entry name" value="Sirtuin_cat_small_dom_sf"/>
</dbReference>
<evidence type="ECO:0000256" key="2">
    <source>
        <dbReference type="ARBA" id="ARBA00006924"/>
    </source>
</evidence>
<evidence type="ECO:0000256" key="1">
    <source>
        <dbReference type="ARBA" id="ARBA00001947"/>
    </source>
</evidence>
<keyword evidence="4 7" id="KW-0479">Metal-binding</keyword>
<sequence length="533" mass="58952">MDSTAITPKSTIRPSPTKLTPSAVDIVELSQDQSSETSDLLPNELRGMPSALSDAGDSGLSSEDVEDYGTEGAIIEGSEPESSDWEDQSLYEDMLSADMKENPSDTTGPEFCTPAECQYYKELLRTVGSRNFVDQTVSCGAITAKKLITAFGLRPPAFLEGSPDSAYFTLLGLMMQREMAKRLKLQHVNTVDDVVELISKSENIMILTGAGISTSLGIPDFRSKGSGLYSRLEGLGLSDPQEVFDIAIFKEDPSIFYSIAKDILPTTNKYSPTHAFIELIQRKGKLLRNYTQNIDNIEQLAGVIPDKLVQCHGSFATASCVKCKFQVSGEEIFDDLRAGRIAKCPKCVEAEIAKQQVGKKRKRGTSAPKSRKNKYNDDSSDEEDWSLEADVGVMKPDIIFFGEQLPDRFHRIVDHDRAKVDLLICIGTSLKVAPVSEVPAFLPANVPQIYISREPVHHIEFDVELIGDQCDDIVTELAHRCGWGDEFKHEMIPTDFEVQHSPSSTKPSQHVFSRMTKQQTMPSSSTFSFTMTM</sequence>
<feature type="compositionally biased region" description="Polar residues" evidence="8">
    <location>
        <begin position="1"/>
        <end position="20"/>
    </location>
</feature>
<protein>
    <submittedName>
        <fullName evidence="10">NAD-dependent histone deacetylase sir2</fullName>
    </submittedName>
</protein>
<evidence type="ECO:0000313" key="11">
    <source>
        <dbReference type="Proteomes" id="UP001375240"/>
    </source>
</evidence>
<keyword evidence="3" id="KW-0808">Transferase</keyword>
<evidence type="ECO:0000256" key="3">
    <source>
        <dbReference type="ARBA" id="ARBA00022679"/>
    </source>
</evidence>
<dbReference type="GO" id="GO:0005634">
    <property type="term" value="C:nucleus"/>
    <property type="evidence" value="ECO:0007669"/>
    <property type="project" value="TreeGrafter"/>
</dbReference>
<dbReference type="SUPFAM" id="SSF52467">
    <property type="entry name" value="DHS-like NAD/FAD-binding domain"/>
    <property type="match status" value="1"/>
</dbReference>
<dbReference type="Gene3D" id="3.30.1600.10">
    <property type="entry name" value="SIR2/SIRT2 'Small Domain"/>
    <property type="match status" value="1"/>
</dbReference>
<evidence type="ECO:0000256" key="5">
    <source>
        <dbReference type="ARBA" id="ARBA00022833"/>
    </source>
</evidence>
<organism evidence="10 11">
    <name type="scientific">Orbilia brochopaga</name>
    <dbReference type="NCBI Taxonomy" id="3140254"/>
    <lineage>
        <taxon>Eukaryota</taxon>
        <taxon>Fungi</taxon>
        <taxon>Dikarya</taxon>
        <taxon>Ascomycota</taxon>
        <taxon>Pezizomycotina</taxon>
        <taxon>Orbiliomycetes</taxon>
        <taxon>Orbiliales</taxon>
        <taxon>Orbiliaceae</taxon>
        <taxon>Orbilia</taxon>
    </lineage>
</organism>
<evidence type="ECO:0000259" key="9">
    <source>
        <dbReference type="PROSITE" id="PS50305"/>
    </source>
</evidence>
<evidence type="ECO:0000256" key="7">
    <source>
        <dbReference type="PROSITE-ProRule" id="PRU00236"/>
    </source>
</evidence>
<feature type="active site" description="Proton acceptor" evidence="7">
    <location>
        <position position="312"/>
    </location>
</feature>
<keyword evidence="6" id="KW-0520">NAD</keyword>
<dbReference type="Gene3D" id="3.40.50.1220">
    <property type="entry name" value="TPP-binding domain"/>
    <property type="match status" value="1"/>
</dbReference>
<evidence type="ECO:0000256" key="8">
    <source>
        <dbReference type="SAM" id="MobiDB-lite"/>
    </source>
</evidence>
<feature type="compositionally biased region" description="Basic residues" evidence="8">
    <location>
        <begin position="358"/>
        <end position="373"/>
    </location>
</feature>
<dbReference type="Pfam" id="PF02146">
    <property type="entry name" value="SIR2"/>
    <property type="match status" value="1"/>
</dbReference>
<evidence type="ECO:0000256" key="4">
    <source>
        <dbReference type="ARBA" id="ARBA00022723"/>
    </source>
</evidence>
<evidence type="ECO:0000313" key="10">
    <source>
        <dbReference type="EMBL" id="KAK6335557.1"/>
    </source>
</evidence>
<feature type="domain" description="Deacetylase sirtuin-type" evidence="9">
    <location>
        <begin position="184"/>
        <end position="484"/>
    </location>
</feature>
<dbReference type="EMBL" id="JAVHNQ010000012">
    <property type="protein sequence ID" value="KAK6335557.1"/>
    <property type="molecule type" value="Genomic_DNA"/>
</dbReference>
<feature type="binding site" evidence="7">
    <location>
        <position position="323"/>
    </location>
    <ligand>
        <name>Zn(2+)</name>
        <dbReference type="ChEBI" id="CHEBI:29105"/>
    </ligand>
</feature>
<feature type="compositionally biased region" description="Polar residues" evidence="8">
    <location>
        <begin position="30"/>
        <end position="40"/>
    </location>
</feature>
<evidence type="ECO:0000256" key="6">
    <source>
        <dbReference type="ARBA" id="ARBA00023027"/>
    </source>
</evidence>
<dbReference type="GO" id="GO:0070403">
    <property type="term" value="F:NAD+ binding"/>
    <property type="evidence" value="ECO:0007669"/>
    <property type="project" value="InterPro"/>
</dbReference>
<feature type="region of interest" description="Disordered" evidence="8">
    <location>
        <begin position="358"/>
        <end position="382"/>
    </location>
</feature>
<dbReference type="InterPro" id="IPR050134">
    <property type="entry name" value="NAD-dep_sirtuin_deacylases"/>
</dbReference>
<dbReference type="GO" id="GO:0046970">
    <property type="term" value="F:histone H4K16 deacetylase activity, NAD-dependent"/>
    <property type="evidence" value="ECO:0007669"/>
    <property type="project" value="TreeGrafter"/>
</dbReference>
<feature type="region of interest" description="Disordered" evidence="8">
    <location>
        <begin position="1"/>
        <end position="66"/>
    </location>
</feature>
<dbReference type="InterPro" id="IPR029035">
    <property type="entry name" value="DHS-like_NAD/FAD-binding_dom"/>
</dbReference>
<feature type="binding site" evidence="7">
    <location>
        <position position="347"/>
    </location>
    <ligand>
        <name>Zn(2+)</name>
        <dbReference type="ChEBI" id="CHEBI:29105"/>
    </ligand>
</feature>
<reference evidence="10 11" key="1">
    <citation type="submission" date="2019-10" db="EMBL/GenBank/DDBJ databases">
        <authorList>
            <person name="Palmer J.M."/>
        </authorList>
    </citation>
    <scope>NUCLEOTIDE SEQUENCE [LARGE SCALE GENOMIC DNA]</scope>
    <source>
        <strain evidence="10 11">TWF696</strain>
    </source>
</reference>
<dbReference type="PANTHER" id="PTHR11085:SF9">
    <property type="entry name" value="NAD-DEPENDENT PROTEIN DEACETYLASE SIRTUIN-1"/>
    <property type="match status" value="1"/>
</dbReference>
<comment type="cofactor">
    <cofactor evidence="1">
        <name>Zn(2+)</name>
        <dbReference type="ChEBI" id="CHEBI:29105"/>
    </cofactor>
</comment>
<dbReference type="Proteomes" id="UP001375240">
    <property type="component" value="Unassembled WGS sequence"/>
</dbReference>
<feature type="binding site" evidence="7">
    <location>
        <position position="320"/>
    </location>
    <ligand>
        <name>Zn(2+)</name>
        <dbReference type="ChEBI" id="CHEBI:29105"/>
    </ligand>
</feature>
<comment type="similarity">
    <text evidence="2">Belongs to the sirtuin family. Class I subfamily.</text>
</comment>
<keyword evidence="5 7" id="KW-0862">Zinc</keyword>
<dbReference type="InterPro" id="IPR003000">
    <property type="entry name" value="Sirtuin"/>
</dbReference>
<dbReference type="PANTHER" id="PTHR11085">
    <property type="entry name" value="NAD-DEPENDENT PROTEIN DEACYLASE SIRTUIN-5, MITOCHONDRIAL-RELATED"/>
    <property type="match status" value="1"/>
</dbReference>
<gene>
    <name evidence="10" type="primary">SIR2</name>
    <name evidence="10" type="ORF">TWF696_002328</name>
</gene>
<comment type="caution">
    <text evidence="10">The sequence shown here is derived from an EMBL/GenBank/DDBJ whole genome shotgun (WGS) entry which is preliminary data.</text>
</comment>